<keyword evidence="3" id="KW-1185">Reference proteome</keyword>
<dbReference type="PANTHER" id="PTHR43415">
    <property type="entry name" value="SPERMIDINE N(1)-ACETYLTRANSFERASE"/>
    <property type="match status" value="1"/>
</dbReference>
<sequence>MMKLENDTVYLRALEPEDLDFLFEVENDISLWEISTTQKPFSRKDLKDYLANSDRDIYEVKQLRLVIERKSDNAPIGLIDLFDFDPFNKRAGLGILIKKEYQNKGFGSSSIKLLNEYAFRYLDLNQLYAHVPSNNKASISLFDHLGFLKTGNLKHWLKTEKGFTDVLVYQIFKNQ</sequence>
<name>A0ABW3Y1T6_9FLAO</name>
<dbReference type="SUPFAM" id="SSF55729">
    <property type="entry name" value="Acyl-CoA N-acyltransferases (Nat)"/>
    <property type="match status" value="1"/>
</dbReference>
<dbReference type="Gene3D" id="3.40.630.30">
    <property type="match status" value="1"/>
</dbReference>
<dbReference type="RefSeq" id="WP_377178305.1">
    <property type="nucleotide sequence ID" value="NZ_JBHTMY010000003.1"/>
</dbReference>
<evidence type="ECO:0000313" key="3">
    <source>
        <dbReference type="Proteomes" id="UP001597201"/>
    </source>
</evidence>
<dbReference type="PROSITE" id="PS51186">
    <property type="entry name" value="GNAT"/>
    <property type="match status" value="1"/>
</dbReference>
<dbReference type="GO" id="GO:0016746">
    <property type="term" value="F:acyltransferase activity"/>
    <property type="evidence" value="ECO:0007669"/>
    <property type="project" value="UniProtKB-KW"/>
</dbReference>
<dbReference type="EMBL" id="JBHTMY010000003">
    <property type="protein sequence ID" value="MFD1315794.1"/>
    <property type="molecule type" value="Genomic_DNA"/>
</dbReference>
<dbReference type="PANTHER" id="PTHR43415:SF3">
    <property type="entry name" value="GNAT-FAMILY ACETYLTRANSFERASE"/>
    <property type="match status" value="1"/>
</dbReference>
<proteinExistence type="predicted"/>
<dbReference type="EC" id="2.3.-.-" evidence="2"/>
<dbReference type="CDD" id="cd04301">
    <property type="entry name" value="NAT_SF"/>
    <property type="match status" value="1"/>
</dbReference>
<reference evidence="3" key="1">
    <citation type="journal article" date="2019" name="Int. J. Syst. Evol. Microbiol.">
        <title>The Global Catalogue of Microorganisms (GCM) 10K type strain sequencing project: providing services to taxonomists for standard genome sequencing and annotation.</title>
        <authorList>
            <consortium name="The Broad Institute Genomics Platform"/>
            <consortium name="The Broad Institute Genome Sequencing Center for Infectious Disease"/>
            <person name="Wu L."/>
            <person name="Ma J."/>
        </authorList>
    </citation>
    <scope>NUCLEOTIDE SEQUENCE [LARGE SCALE GENOMIC DNA]</scope>
    <source>
        <strain evidence="3">CCUG 61485</strain>
    </source>
</reference>
<feature type="domain" description="N-acetyltransferase" evidence="1">
    <location>
        <begin position="9"/>
        <end position="174"/>
    </location>
</feature>
<protein>
    <submittedName>
        <fullName evidence="2">GNAT family N-acetyltransferase</fullName>
        <ecNumber evidence="2">2.3.-.-</ecNumber>
    </submittedName>
</protein>
<evidence type="ECO:0000259" key="1">
    <source>
        <dbReference type="PROSITE" id="PS51186"/>
    </source>
</evidence>
<dbReference type="InterPro" id="IPR000182">
    <property type="entry name" value="GNAT_dom"/>
</dbReference>
<dbReference type="Proteomes" id="UP001597201">
    <property type="component" value="Unassembled WGS sequence"/>
</dbReference>
<evidence type="ECO:0000313" key="2">
    <source>
        <dbReference type="EMBL" id="MFD1315794.1"/>
    </source>
</evidence>
<gene>
    <name evidence="2" type="ORF">ACFQ39_09215</name>
</gene>
<accession>A0ABW3Y1T6</accession>
<dbReference type="Pfam" id="PF13302">
    <property type="entry name" value="Acetyltransf_3"/>
    <property type="match status" value="1"/>
</dbReference>
<comment type="caution">
    <text evidence="2">The sequence shown here is derived from an EMBL/GenBank/DDBJ whole genome shotgun (WGS) entry which is preliminary data.</text>
</comment>
<organism evidence="2 3">
    <name type="scientific">Namhaeicola litoreus</name>
    <dbReference type="NCBI Taxonomy" id="1052145"/>
    <lineage>
        <taxon>Bacteria</taxon>
        <taxon>Pseudomonadati</taxon>
        <taxon>Bacteroidota</taxon>
        <taxon>Flavobacteriia</taxon>
        <taxon>Flavobacteriales</taxon>
        <taxon>Flavobacteriaceae</taxon>
        <taxon>Namhaeicola</taxon>
    </lineage>
</organism>
<dbReference type="InterPro" id="IPR016181">
    <property type="entry name" value="Acyl_CoA_acyltransferase"/>
</dbReference>
<keyword evidence="2" id="KW-0012">Acyltransferase</keyword>
<keyword evidence="2" id="KW-0808">Transferase</keyword>